<dbReference type="InterPro" id="IPR011990">
    <property type="entry name" value="TPR-like_helical_dom_sf"/>
</dbReference>
<protein>
    <submittedName>
        <fullName evidence="5">BTAD domain-containing putative transcriptional regulator</fullName>
    </submittedName>
</protein>
<dbReference type="CDD" id="cd15831">
    <property type="entry name" value="BTAD"/>
    <property type="match status" value="1"/>
</dbReference>
<evidence type="ECO:0000256" key="1">
    <source>
        <dbReference type="ARBA" id="ARBA00005820"/>
    </source>
</evidence>
<gene>
    <name evidence="5" type="ORF">ACIBG2_33940</name>
</gene>
<dbReference type="PANTHER" id="PTHR47691:SF3">
    <property type="entry name" value="HTH-TYPE TRANSCRIPTIONAL REGULATOR RV0890C-RELATED"/>
    <property type="match status" value="1"/>
</dbReference>
<dbReference type="RefSeq" id="WP_397087667.1">
    <property type="nucleotide sequence ID" value="NZ_JBITGY010000009.1"/>
</dbReference>
<dbReference type="Gene3D" id="1.25.40.10">
    <property type="entry name" value="Tetratricopeptide repeat domain"/>
    <property type="match status" value="3"/>
</dbReference>
<keyword evidence="6" id="KW-1185">Reference proteome</keyword>
<comment type="caution">
    <text evidence="5">The sequence shown here is derived from an EMBL/GenBank/DDBJ whole genome shotgun (WGS) entry which is preliminary data.</text>
</comment>
<evidence type="ECO:0000313" key="5">
    <source>
        <dbReference type="EMBL" id="MFI6502421.1"/>
    </source>
</evidence>
<organism evidence="5 6">
    <name type="scientific">Nonomuraea typhae</name>
    <dbReference type="NCBI Taxonomy" id="2603600"/>
    <lineage>
        <taxon>Bacteria</taxon>
        <taxon>Bacillati</taxon>
        <taxon>Actinomycetota</taxon>
        <taxon>Actinomycetes</taxon>
        <taxon>Streptosporangiales</taxon>
        <taxon>Streptosporangiaceae</taxon>
        <taxon>Nonomuraea</taxon>
    </lineage>
</organism>
<name>A0ABW7Z347_9ACTN</name>
<dbReference type="PROSITE" id="PS51755">
    <property type="entry name" value="OMPR_PHOB"/>
    <property type="match status" value="1"/>
</dbReference>
<dbReference type="InterPro" id="IPR005158">
    <property type="entry name" value="BTAD"/>
</dbReference>
<evidence type="ECO:0000259" key="4">
    <source>
        <dbReference type="PROSITE" id="PS51755"/>
    </source>
</evidence>
<proteinExistence type="inferred from homology"/>
<dbReference type="PANTHER" id="PTHR47691">
    <property type="entry name" value="REGULATOR-RELATED"/>
    <property type="match status" value="1"/>
</dbReference>
<feature type="DNA-binding region" description="OmpR/PhoB-type" evidence="3">
    <location>
        <begin position="1"/>
        <end position="90"/>
    </location>
</feature>
<dbReference type="InterPro" id="IPR036388">
    <property type="entry name" value="WH-like_DNA-bd_sf"/>
</dbReference>
<dbReference type="SUPFAM" id="SSF52540">
    <property type="entry name" value="P-loop containing nucleoside triphosphate hydrolases"/>
    <property type="match status" value="1"/>
</dbReference>
<dbReference type="SUPFAM" id="SSF46894">
    <property type="entry name" value="C-terminal effector domain of the bipartite response regulators"/>
    <property type="match status" value="1"/>
</dbReference>
<accession>A0ABW7Z347</accession>
<dbReference type="PRINTS" id="PR00364">
    <property type="entry name" value="DISEASERSIST"/>
</dbReference>
<dbReference type="EMBL" id="JBITGY010000009">
    <property type="protein sequence ID" value="MFI6502421.1"/>
    <property type="molecule type" value="Genomic_DNA"/>
</dbReference>
<feature type="domain" description="OmpR/PhoB-type" evidence="4">
    <location>
        <begin position="1"/>
        <end position="90"/>
    </location>
</feature>
<evidence type="ECO:0000313" key="6">
    <source>
        <dbReference type="Proteomes" id="UP001612741"/>
    </source>
</evidence>
<dbReference type="Gene3D" id="3.40.50.300">
    <property type="entry name" value="P-loop containing nucleotide triphosphate hydrolases"/>
    <property type="match status" value="1"/>
</dbReference>
<comment type="similarity">
    <text evidence="1">Belongs to the AfsR/DnrI/RedD regulatory family.</text>
</comment>
<dbReference type="SMART" id="SM00862">
    <property type="entry name" value="Trans_reg_C"/>
    <property type="match status" value="1"/>
</dbReference>
<dbReference type="Pfam" id="PF03704">
    <property type="entry name" value="BTAD"/>
    <property type="match status" value="1"/>
</dbReference>
<sequence>MRFGVLGPLAVWGPEGAQVRVPEVKVRTLLAHLLLDPGKVVPADRLIDSLWSGALPANPTGALQTRVSQLRRIVGKQSVVSGASGYRLEVAPSEVDTGRFQALLTEARALDGAAKAALLADALALWRGPALIDFADEEFARPEIARLEELRLTALEEHAEARLDLGEHALLADELGDLVARHPLRERLRAAHLRALYRAGRQKEALDSYASLRLQLDEELGLVPGPDLAGLHQAILRQDPALDPPVVAARRTNLPVPLTDLIGRDTDVATVTELLYGSRLVTLTGPGGVGKTRLAVETALQAARPDGVWLVELAGAAGGEVAEVVAATLGVRDEGPALAVRLAEALRGKDMLLVLDNCEHVTEPVARLVALLLGSAPSLRILATSQEPLGVAGEHLWNVPALPSADAERLFVARASAAAPGAELDAASVAAICRRLDGIPLALELAATRVRALGVRELAARLDDRFRVLEGGRNDAPARQRTLRAMIDWSWELLGPAEQLVLRRLAVHADGCTLEAAEAVCGEEALPLLPRLVDRSLVVVTEGPRYRLLESVAAYCVERLRDAGEAEEIRRRHREYYTALAERAEPYLRGPEQRQWLLRLDAEAANFRAAAPSERLVNALAWYWVLRGRLGEGRRYLAQVRDGGDITRTWLAAFTLRTGEAVTSVPAPRAVDDLGYVAGLARAQAFLASAQLGIGDLDAGEELASRAVRGFSAIGDQWGMAFARSVQARQALLRSSLDAAHAYGRESLELFAELGDRWGQSHAGFAVAWHAEVVGDYAEAARVHRDGLRMAEELGLWTEVADKLSLLGRLALLEGGFEQADSLHLRAKALAAEQGYTVGEEFAGLGLALSYRRQGRLDEAEAELLEWIEWDHALDSDAALALIQAELGFVAEMRGDLDGALARHRESLARAEAVGDPRAVALALEGLAGAASSAAEGAYLLGRAAGLRASVSAPLPVGERFDVDRITARLRGELGAEFFEEEFGRGFGEASGEVPRRGLGEVSRRGLGEKFGRGFGEVPGDVSGEEFGRGLGEA</sequence>
<evidence type="ECO:0000256" key="2">
    <source>
        <dbReference type="ARBA" id="ARBA00023125"/>
    </source>
</evidence>
<keyword evidence="2 3" id="KW-0238">DNA-binding</keyword>
<dbReference type="SMART" id="SM01043">
    <property type="entry name" value="BTAD"/>
    <property type="match status" value="1"/>
</dbReference>
<dbReference type="InterPro" id="IPR001867">
    <property type="entry name" value="OmpR/PhoB-type_DNA-bd"/>
</dbReference>
<evidence type="ECO:0000256" key="3">
    <source>
        <dbReference type="PROSITE-ProRule" id="PRU01091"/>
    </source>
</evidence>
<dbReference type="SUPFAM" id="SSF48452">
    <property type="entry name" value="TPR-like"/>
    <property type="match status" value="3"/>
</dbReference>
<dbReference type="Gene3D" id="1.10.10.10">
    <property type="entry name" value="Winged helix-like DNA-binding domain superfamily/Winged helix DNA-binding domain"/>
    <property type="match status" value="1"/>
</dbReference>
<dbReference type="Proteomes" id="UP001612741">
    <property type="component" value="Unassembled WGS sequence"/>
</dbReference>
<dbReference type="InterPro" id="IPR027417">
    <property type="entry name" value="P-loop_NTPase"/>
</dbReference>
<reference evidence="5 6" key="1">
    <citation type="submission" date="2024-10" db="EMBL/GenBank/DDBJ databases">
        <title>The Natural Products Discovery Center: Release of the First 8490 Sequenced Strains for Exploring Actinobacteria Biosynthetic Diversity.</title>
        <authorList>
            <person name="Kalkreuter E."/>
            <person name="Kautsar S.A."/>
            <person name="Yang D."/>
            <person name="Bader C.D."/>
            <person name="Teijaro C.N."/>
            <person name="Fluegel L."/>
            <person name="Davis C.M."/>
            <person name="Simpson J.R."/>
            <person name="Lauterbach L."/>
            <person name="Steele A.D."/>
            <person name="Gui C."/>
            <person name="Meng S."/>
            <person name="Li G."/>
            <person name="Viehrig K."/>
            <person name="Ye F."/>
            <person name="Su P."/>
            <person name="Kiefer A.F."/>
            <person name="Nichols A."/>
            <person name="Cepeda A.J."/>
            <person name="Yan W."/>
            <person name="Fan B."/>
            <person name="Jiang Y."/>
            <person name="Adhikari A."/>
            <person name="Zheng C.-J."/>
            <person name="Schuster L."/>
            <person name="Cowan T.M."/>
            <person name="Smanski M.J."/>
            <person name="Chevrette M.G."/>
            <person name="De Carvalho L.P.S."/>
            <person name="Shen B."/>
        </authorList>
    </citation>
    <scope>NUCLEOTIDE SEQUENCE [LARGE SCALE GENOMIC DNA]</scope>
    <source>
        <strain evidence="5 6">NPDC050545</strain>
    </source>
</reference>
<dbReference type="InterPro" id="IPR016032">
    <property type="entry name" value="Sig_transdc_resp-reg_C-effctor"/>
</dbReference>